<keyword evidence="5" id="KW-0012">Acyltransferase</keyword>
<feature type="transmembrane region" description="Helical" evidence="5">
    <location>
        <begin position="249"/>
        <end position="269"/>
    </location>
</feature>
<dbReference type="GO" id="GO:0006506">
    <property type="term" value="P:GPI anchor biosynthetic process"/>
    <property type="evidence" value="ECO:0007669"/>
    <property type="project" value="UniProtKB-UniPathway"/>
</dbReference>
<evidence type="ECO:0000256" key="5">
    <source>
        <dbReference type="RuleBase" id="RU280819"/>
    </source>
</evidence>
<reference evidence="6" key="1">
    <citation type="journal article" date="2014" name="PLoS ONE">
        <title>Transcriptome-Based Identification of ABC Transporters in the Western Tarnished Plant Bug Lygus hesperus.</title>
        <authorList>
            <person name="Hull J.J."/>
            <person name="Chaney K."/>
            <person name="Geib S.M."/>
            <person name="Fabrick J.A."/>
            <person name="Brent C.S."/>
            <person name="Walsh D."/>
            <person name="Lavine L.C."/>
        </authorList>
    </citation>
    <scope>NUCLEOTIDE SEQUENCE</scope>
</reference>
<reference evidence="6" key="2">
    <citation type="submission" date="2014-07" db="EMBL/GenBank/DDBJ databases">
        <authorList>
            <person name="Hull J."/>
        </authorList>
    </citation>
    <scope>NUCLEOTIDE SEQUENCE</scope>
</reference>
<dbReference type="Pfam" id="PF06423">
    <property type="entry name" value="GWT1"/>
    <property type="match status" value="1"/>
</dbReference>
<feature type="transmembrane region" description="Helical" evidence="5">
    <location>
        <begin position="156"/>
        <end position="176"/>
    </location>
</feature>
<feature type="transmembrane region" description="Helical" evidence="5">
    <location>
        <begin position="431"/>
        <end position="453"/>
    </location>
</feature>
<accession>A0A0A9X7B3</accession>
<organism evidence="6">
    <name type="scientific">Lygus hesperus</name>
    <name type="common">Western plant bug</name>
    <dbReference type="NCBI Taxonomy" id="30085"/>
    <lineage>
        <taxon>Eukaryota</taxon>
        <taxon>Metazoa</taxon>
        <taxon>Ecdysozoa</taxon>
        <taxon>Arthropoda</taxon>
        <taxon>Hexapoda</taxon>
        <taxon>Insecta</taxon>
        <taxon>Pterygota</taxon>
        <taxon>Neoptera</taxon>
        <taxon>Paraneoptera</taxon>
        <taxon>Hemiptera</taxon>
        <taxon>Heteroptera</taxon>
        <taxon>Panheteroptera</taxon>
        <taxon>Cimicomorpha</taxon>
        <taxon>Miridae</taxon>
        <taxon>Mirini</taxon>
        <taxon>Lygus</taxon>
    </lineage>
</organism>
<dbReference type="PANTHER" id="PTHR20661:SF0">
    <property type="entry name" value="PHOSPHATIDYLINOSITOL-GLYCAN BIOSYNTHESIS CLASS W PROTEIN"/>
    <property type="match status" value="1"/>
</dbReference>
<evidence type="ECO:0000256" key="1">
    <source>
        <dbReference type="ARBA" id="ARBA00004141"/>
    </source>
</evidence>
<comment type="subcellular location">
    <subcellularLocation>
        <location evidence="5">Endoplasmic reticulum membrane</location>
        <topology evidence="5">Multi-pass membrane protein</topology>
    </subcellularLocation>
    <subcellularLocation>
        <location evidence="1">Membrane</location>
        <topology evidence="1">Multi-pass membrane protein</topology>
    </subcellularLocation>
</comment>
<feature type="transmembrane region" description="Helical" evidence="5">
    <location>
        <begin position="321"/>
        <end position="343"/>
    </location>
</feature>
<dbReference type="EMBL" id="GBHO01030624">
    <property type="protein sequence ID" value="JAG12980.1"/>
    <property type="molecule type" value="Transcribed_RNA"/>
</dbReference>
<dbReference type="EMBL" id="GDHC01021483">
    <property type="protein sequence ID" value="JAP97145.1"/>
    <property type="molecule type" value="Transcribed_RNA"/>
</dbReference>
<proteinExistence type="inferred from homology"/>
<reference evidence="7" key="3">
    <citation type="journal article" date="2016" name="Gigascience">
        <title>De novo construction of an expanded transcriptome assembly for the western tarnished plant bug, Lygus hesperus.</title>
        <authorList>
            <person name="Tassone E.E."/>
            <person name="Geib S.M."/>
            <person name="Hall B."/>
            <person name="Fabrick J.A."/>
            <person name="Brent C.S."/>
            <person name="Hull J.J."/>
        </authorList>
    </citation>
    <scope>NUCLEOTIDE SEQUENCE</scope>
</reference>
<dbReference type="EMBL" id="GDHC01001058">
    <property type="protein sequence ID" value="JAQ17571.1"/>
    <property type="molecule type" value="Transcribed_RNA"/>
</dbReference>
<feature type="transmembrane region" description="Helical" evidence="5">
    <location>
        <begin position="355"/>
        <end position="381"/>
    </location>
</feature>
<dbReference type="PANTHER" id="PTHR20661">
    <property type="entry name" value="PHOSPHATIDYLINOSITOL-GLYCAN BIOSYNTHESIS CLASS W PROTEIN"/>
    <property type="match status" value="1"/>
</dbReference>
<feature type="transmembrane region" description="Helical" evidence="5">
    <location>
        <begin position="224"/>
        <end position="242"/>
    </location>
</feature>
<gene>
    <name evidence="8" type="primary">At4g17910_1</name>
    <name evidence="7" type="synonym">At4g17910_0</name>
    <name evidence="6" type="ORF">CM83_35383</name>
    <name evidence="7" type="ORF">g.49540</name>
    <name evidence="8" type="ORF">g.49545</name>
</gene>
<evidence type="ECO:0000256" key="2">
    <source>
        <dbReference type="ARBA" id="ARBA00022692"/>
    </source>
</evidence>
<keyword evidence="3 5" id="KW-1133">Transmembrane helix</keyword>
<dbReference type="GO" id="GO:0032216">
    <property type="term" value="F:glucosaminyl-phosphatidylinositol O-acyltransferase activity"/>
    <property type="evidence" value="ECO:0007669"/>
    <property type="project" value="TreeGrafter"/>
</dbReference>
<feature type="transmembrane region" description="Helical" evidence="5">
    <location>
        <begin position="128"/>
        <end position="150"/>
    </location>
</feature>
<comment type="pathway">
    <text evidence="5">Glycolipid biosynthesis; glycosylphosphatidylinositol-anchor biosynthesis.</text>
</comment>
<protein>
    <recommendedName>
        <fullName evidence="5">Phosphatidylinositol-glycan biosynthesis class W protein</fullName>
        <ecNumber evidence="5">2.3.-.-</ecNumber>
    </recommendedName>
</protein>
<keyword evidence="2 5" id="KW-0812">Transmembrane</keyword>
<feature type="transmembrane region" description="Helical" evidence="5">
    <location>
        <begin position="188"/>
        <end position="204"/>
    </location>
</feature>
<keyword evidence="5" id="KW-0808">Transferase</keyword>
<dbReference type="UniPathway" id="UPA00196"/>
<feature type="transmembrane region" description="Helical" evidence="5">
    <location>
        <begin position="25"/>
        <end position="43"/>
    </location>
</feature>
<dbReference type="GO" id="GO:0005789">
    <property type="term" value="C:endoplasmic reticulum membrane"/>
    <property type="evidence" value="ECO:0007669"/>
    <property type="project" value="UniProtKB-SubCell"/>
</dbReference>
<dbReference type="AlphaFoldDB" id="A0A0A9X7B3"/>
<evidence type="ECO:0000313" key="7">
    <source>
        <dbReference type="EMBL" id="JAP97145.1"/>
    </source>
</evidence>
<evidence type="ECO:0000313" key="6">
    <source>
        <dbReference type="EMBL" id="JAG12980.1"/>
    </source>
</evidence>
<feature type="transmembrane region" description="Helical" evidence="5">
    <location>
        <begin position="78"/>
        <end position="99"/>
    </location>
</feature>
<dbReference type="PIRSF" id="PIRSF017321">
    <property type="entry name" value="GWT1"/>
    <property type="match status" value="1"/>
</dbReference>
<keyword evidence="4 5" id="KW-0472">Membrane</keyword>
<comment type="function">
    <text evidence="5">A acetyltransferase, which acetylates the inositol ring of phosphatidylinositol during biosynthesis of GPI-anchor.</text>
</comment>
<dbReference type="EC" id="2.3.-.-" evidence="5"/>
<dbReference type="GO" id="GO:0072659">
    <property type="term" value="P:protein localization to plasma membrane"/>
    <property type="evidence" value="ECO:0007669"/>
    <property type="project" value="TreeGrafter"/>
</dbReference>
<evidence type="ECO:0000313" key="8">
    <source>
        <dbReference type="EMBL" id="JAQ17571.1"/>
    </source>
</evidence>
<evidence type="ECO:0000256" key="3">
    <source>
        <dbReference type="ARBA" id="ARBA00022989"/>
    </source>
</evidence>
<keyword evidence="5" id="KW-0337">GPI-anchor biosynthesis</keyword>
<feature type="transmembrane region" description="Helical" evidence="5">
    <location>
        <begin position="289"/>
        <end position="309"/>
    </location>
</feature>
<feature type="transmembrane region" description="Helical" evidence="5">
    <location>
        <begin position="401"/>
        <end position="419"/>
    </location>
</feature>
<comment type="similarity">
    <text evidence="5">Belongs to the PIGW family.</text>
</comment>
<name>A0A0A9X7B3_LYGHE</name>
<keyword evidence="5" id="KW-0256">Endoplasmic reticulum</keyword>
<dbReference type="InterPro" id="IPR009447">
    <property type="entry name" value="PIGW/GWT1"/>
</dbReference>
<feature type="transmembrane region" description="Helical" evidence="5">
    <location>
        <begin position="55"/>
        <end position="72"/>
    </location>
</feature>
<sequence>MENSDVSYKHFHEQYLSDLEGTSSWDVVFLLVTIVFVGFLALYSRCLVRYNRPTLCFAQDILTFVIPTILLVTVSNKYTLHCACLVMPCVVSVVAYEVFIRTSSVQTHKILNFKITWKHSPFVTHFKAIVSLISIICILAVDFTVFPLKYAKTESYGFSLMDTGVAFYIVANGLTVNIKRIDKAFKKAFISNLPILVLGFIRFATVEKIGYQKHTTEYGVHWNFFFTLAIVKFVGSLVIPFLSGRVGLAGLGLSVTHQVVLGTGVEAWVMSDAPRTNLISANREGITSLYGYLSLYLMSAELGQLLIFRSTPPTIKGRIRHGLKCMLPSVAVLTALQIFGDVIPPPSRRLANATYVAWMSAVCLLVIGISMIFEALIILIFRRRYMTNREEEKSVMVLEAISANNLLFFLLCNLLTGAVNLSMRTLLVPPLYSMLVITSYVIFSCSILTVVYVKKWKLKFW</sequence>
<evidence type="ECO:0000256" key="4">
    <source>
        <dbReference type="ARBA" id="ARBA00023136"/>
    </source>
</evidence>